<keyword evidence="8 10" id="KW-0411">Iron-sulfur</keyword>
<dbReference type="FunFam" id="3.20.20.540:FF:000001">
    <property type="entry name" value="Phosphomethylpyrimidine synthase"/>
    <property type="match status" value="1"/>
</dbReference>
<dbReference type="Gene3D" id="6.10.250.620">
    <property type="match status" value="1"/>
</dbReference>
<dbReference type="Gene3D" id="3.20.20.540">
    <property type="entry name" value="Radical SAM ThiC family, central domain"/>
    <property type="match status" value="1"/>
</dbReference>
<evidence type="ECO:0000256" key="8">
    <source>
        <dbReference type="ARBA" id="ARBA00023014"/>
    </source>
</evidence>
<reference evidence="11" key="1">
    <citation type="journal article" date="2020" name="mSystems">
        <title>Genome- and Community-Level Interaction Insights into Carbon Utilization and Element Cycling Functions of Hydrothermarchaeota in Hydrothermal Sediment.</title>
        <authorList>
            <person name="Zhou Z."/>
            <person name="Liu Y."/>
            <person name="Xu W."/>
            <person name="Pan J."/>
            <person name="Luo Z.H."/>
            <person name="Li M."/>
        </authorList>
    </citation>
    <scope>NUCLEOTIDE SEQUENCE [LARGE SCALE GENOMIC DNA]</scope>
    <source>
        <strain evidence="11">SpSt-780</strain>
    </source>
</reference>
<evidence type="ECO:0000256" key="3">
    <source>
        <dbReference type="ARBA" id="ARBA00022691"/>
    </source>
</evidence>
<dbReference type="HAMAP" id="MF_00089">
    <property type="entry name" value="ThiC"/>
    <property type="match status" value="1"/>
</dbReference>
<accession>A0A7C4YID1</accession>
<dbReference type="GO" id="GO:0070284">
    <property type="term" value="F:phosphomethylpyrimidine synthase activity"/>
    <property type="evidence" value="ECO:0007669"/>
    <property type="project" value="UniProtKB-EC"/>
</dbReference>
<dbReference type="GO" id="GO:0051539">
    <property type="term" value="F:4 iron, 4 sulfur cluster binding"/>
    <property type="evidence" value="ECO:0007669"/>
    <property type="project" value="UniProtKB-KW"/>
</dbReference>
<comment type="caution">
    <text evidence="11">The sequence shown here is derived from an EMBL/GenBank/DDBJ whole genome shotgun (WGS) entry which is preliminary data.</text>
</comment>
<comment type="catalytic activity">
    <reaction evidence="10">
        <text>5-amino-1-(5-phospho-beta-D-ribosyl)imidazole + S-adenosyl-L-methionine = 4-amino-2-methyl-5-(phosphooxymethyl)pyrimidine + CO + 5'-deoxyadenosine + formate + L-methionine + 3 H(+)</text>
        <dbReference type="Rhea" id="RHEA:24840"/>
        <dbReference type="ChEBI" id="CHEBI:15378"/>
        <dbReference type="ChEBI" id="CHEBI:15740"/>
        <dbReference type="ChEBI" id="CHEBI:17245"/>
        <dbReference type="ChEBI" id="CHEBI:17319"/>
        <dbReference type="ChEBI" id="CHEBI:57844"/>
        <dbReference type="ChEBI" id="CHEBI:58354"/>
        <dbReference type="ChEBI" id="CHEBI:59789"/>
        <dbReference type="ChEBI" id="CHEBI:137981"/>
        <dbReference type="EC" id="4.1.99.17"/>
    </reaction>
</comment>
<name>A0A7C4YID1_UNCW3</name>
<dbReference type="GO" id="GO:0009229">
    <property type="term" value="P:thiamine diphosphate biosynthetic process"/>
    <property type="evidence" value="ECO:0007669"/>
    <property type="project" value="UniProtKB-UniRule"/>
</dbReference>
<feature type="binding site" evidence="10">
    <location>
        <position position="333"/>
    </location>
    <ligand>
        <name>Zn(2+)</name>
        <dbReference type="ChEBI" id="CHEBI:29105"/>
    </ligand>
</feature>
<keyword evidence="7 10" id="KW-0408">Iron</keyword>
<evidence type="ECO:0000256" key="7">
    <source>
        <dbReference type="ARBA" id="ARBA00023004"/>
    </source>
</evidence>
<evidence type="ECO:0000256" key="1">
    <source>
        <dbReference type="ARBA" id="ARBA00003175"/>
    </source>
</evidence>
<feature type="binding site" evidence="10">
    <location>
        <position position="292"/>
    </location>
    <ligand>
        <name>substrate</name>
    </ligand>
</feature>
<keyword evidence="6 10" id="KW-0784">Thiamine biosynthesis</keyword>
<dbReference type="AlphaFoldDB" id="A0A7C4YID1"/>
<sequence>MTQIDFARKGKITEEVKKVAKNEGLDVEYIIDGIKNGFIVIPKNRKHKFSKICGIGKGLKTKVNANIGTSSDFCDIEYEIKKAKIAEETGADTIMDLSTGGDIDFIRKKIIENIDIPIGTVPIYQAAIKAAKEKKGIVNMTKDDIFNEIVKHAEDGVDFITVHCGVTLSTLERLKNEGRILDIVSRGGTMLTVWMLHNKKENPLYEYFDELLEIAREYDLTLSLGDGYRPGSIIDASDRSQFHELILLGELQQKALKAGVQVMIEGPGHIPINQIRMNIEIEKKLCHGAPFYVLGPVVTDIAPGYDHIVSAIGGAMAAYYGADFLCYVTPSEHLSLPTIEDVKEGVIASRIAAHTGDIGKGIKGSIDWDREMGEARKRLNWKKEFELSIDKEKAKSIRENRKSKVSDVCSMCGEYCAIKLLKEALK</sequence>
<keyword evidence="9 10" id="KW-0456">Lyase</keyword>
<comment type="cofactor">
    <cofactor evidence="10">
        <name>[4Fe-4S] cluster</name>
        <dbReference type="ChEBI" id="CHEBI:49883"/>
    </cofactor>
    <text evidence="10">Binds 1 [4Fe-4S] cluster per subunit. The cluster is coordinated with 3 cysteines and an exchangeable S-adenosyl-L-methionine.</text>
</comment>
<dbReference type="InterPro" id="IPR038521">
    <property type="entry name" value="ThiC/Bza_core_dom"/>
</dbReference>
<feature type="binding site" evidence="10">
    <location>
        <position position="95"/>
    </location>
    <ligand>
        <name>substrate</name>
    </ligand>
</feature>
<keyword evidence="3 10" id="KW-0949">S-adenosyl-L-methionine</keyword>
<feature type="binding site" evidence="10">
    <location>
        <position position="265"/>
    </location>
    <ligand>
        <name>substrate</name>
    </ligand>
</feature>
<feature type="binding site" evidence="10">
    <location>
        <position position="163"/>
    </location>
    <ligand>
        <name>substrate</name>
    </ligand>
</feature>
<proteinExistence type="inferred from homology"/>
<organism evidence="11">
    <name type="scientific">candidate division WOR-3 bacterium</name>
    <dbReference type="NCBI Taxonomy" id="2052148"/>
    <lineage>
        <taxon>Bacteria</taxon>
        <taxon>Bacteria division WOR-3</taxon>
    </lineage>
</organism>
<dbReference type="InterPro" id="IPR037509">
    <property type="entry name" value="ThiC"/>
</dbReference>
<dbReference type="GO" id="GO:0008270">
    <property type="term" value="F:zinc ion binding"/>
    <property type="evidence" value="ECO:0007669"/>
    <property type="project" value="UniProtKB-UniRule"/>
</dbReference>
<dbReference type="InterPro" id="IPR002817">
    <property type="entry name" value="ThiC/BzaA/B"/>
</dbReference>
<keyword evidence="5 10" id="KW-0862">Zinc</keyword>
<dbReference type="PANTHER" id="PTHR30557:SF1">
    <property type="entry name" value="PHOSPHOMETHYLPYRIMIDINE SYNTHASE, CHLOROPLASTIC"/>
    <property type="match status" value="1"/>
</dbReference>
<feature type="binding site" evidence="10">
    <location>
        <position position="124"/>
    </location>
    <ligand>
        <name>substrate</name>
    </ligand>
</feature>
<gene>
    <name evidence="10 11" type="primary">thiC</name>
    <name evidence="11" type="ORF">ENV67_08645</name>
</gene>
<dbReference type="NCBIfam" id="TIGR00190">
    <property type="entry name" value="thiC"/>
    <property type="match status" value="1"/>
</dbReference>
<keyword evidence="4 10" id="KW-0479">Metal-binding</keyword>
<feature type="binding site" evidence="10">
    <location>
        <position position="66"/>
    </location>
    <ligand>
        <name>substrate</name>
    </ligand>
</feature>
<dbReference type="PANTHER" id="PTHR30557">
    <property type="entry name" value="THIAMINE BIOSYNTHESIS PROTEIN THIC"/>
    <property type="match status" value="1"/>
</dbReference>
<comment type="similarity">
    <text evidence="10">Belongs to the ThiC family.</text>
</comment>
<evidence type="ECO:0000256" key="5">
    <source>
        <dbReference type="ARBA" id="ARBA00022833"/>
    </source>
</evidence>
<feature type="binding site" evidence="10">
    <location>
        <begin position="226"/>
        <end position="229"/>
    </location>
    <ligand>
        <name>substrate</name>
    </ligand>
</feature>
<comment type="function">
    <text evidence="1 10">Catalyzes the synthesis of the hydroxymethylpyrimidine phosphate (HMP-P) moiety of thiamine from aminoimidazole ribotide (AIR) in a radical S-adenosyl-L-methionine (SAM)-dependent reaction.</text>
</comment>
<feature type="binding site" evidence="10">
    <location>
        <position position="409"/>
    </location>
    <ligand>
        <name>[4Fe-4S] cluster</name>
        <dbReference type="ChEBI" id="CHEBI:49883"/>
        <note>4Fe-4S-S-AdoMet</note>
    </ligand>
</feature>
<evidence type="ECO:0000256" key="9">
    <source>
        <dbReference type="ARBA" id="ARBA00023239"/>
    </source>
</evidence>
<keyword evidence="2 10" id="KW-0004">4Fe-4S</keyword>
<feature type="binding site" evidence="10">
    <location>
        <position position="412"/>
    </location>
    <ligand>
        <name>[4Fe-4S] cluster</name>
        <dbReference type="ChEBI" id="CHEBI:49883"/>
        <note>4Fe-4S-S-AdoMet</note>
    </ligand>
</feature>
<evidence type="ECO:0000256" key="6">
    <source>
        <dbReference type="ARBA" id="ARBA00022977"/>
    </source>
</evidence>
<feature type="binding site" evidence="10">
    <location>
        <begin position="185"/>
        <end position="187"/>
    </location>
    <ligand>
        <name>substrate</name>
    </ligand>
</feature>
<dbReference type="SFLD" id="SFLDG01114">
    <property type="entry name" value="phosphomethylpyrimidine_syntha"/>
    <property type="match status" value="1"/>
</dbReference>
<feature type="binding site" evidence="10">
    <location>
        <position position="269"/>
    </location>
    <ligand>
        <name>Zn(2+)</name>
        <dbReference type="ChEBI" id="CHEBI:29105"/>
    </ligand>
</feature>
<evidence type="ECO:0000256" key="10">
    <source>
        <dbReference type="HAMAP-Rule" id="MF_00089"/>
    </source>
</evidence>
<evidence type="ECO:0000256" key="4">
    <source>
        <dbReference type="ARBA" id="ARBA00022723"/>
    </source>
</evidence>
<evidence type="ECO:0000313" key="11">
    <source>
        <dbReference type="EMBL" id="HGW92587.1"/>
    </source>
</evidence>
<dbReference type="UniPathway" id="UPA00060"/>
<evidence type="ECO:0000256" key="2">
    <source>
        <dbReference type="ARBA" id="ARBA00022485"/>
    </source>
</evidence>
<dbReference type="GO" id="GO:0009228">
    <property type="term" value="P:thiamine biosynthetic process"/>
    <property type="evidence" value="ECO:0007669"/>
    <property type="project" value="UniProtKB-UniRule"/>
</dbReference>
<dbReference type="EC" id="4.1.99.17" evidence="10"/>
<feature type="binding site" evidence="10">
    <location>
        <position position="416"/>
    </location>
    <ligand>
        <name>[4Fe-4S] cluster</name>
        <dbReference type="ChEBI" id="CHEBI:49883"/>
        <note>4Fe-4S-S-AdoMet</note>
    </ligand>
</feature>
<dbReference type="Pfam" id="PF01964">
    <property type="entry name" value="ThiC_Rad_SAM"/>
    <property type="match status" value="1"/>
</dbReference>
<dbReference type="EMBL" id="DTHG01000103">
    <property type="protein sequence ID" value="HGW92587.1"/>
    <property type="molecule type" value="Genomic_DNA"/>
</dbReference>
<comment type="pathway">
    <text evidence="10">Cofactor biosynthesis; thiamine diphosphate biosynthesis.</text>
</comment>
<dbReference type="SFLD" id="SFLDS00113">
    <property type="entry name" value="Radical_SAM_Phosphomethylpyrim"/>
    <property type="match status" value="1"/>
</dbReference>
<protein>
    <recommendedName>
        <fullName evidence="10">Phosphomethylpyrimidine synthase</fullName>
        <ecNumber evidence="10">4.1.99.17</ecNumber>
    </recommendedName>
    <alternativeName>
        <fullName evidence="10">Hydroxymethylpyrimidine phosphate synthase</fullName>
        <shortName evidence="10">HMP-P synthase</shortName>
        <shortName evidence="10">HMP-phosphate synthase</shortName>
        <shortName evidence="10">HMPP synthase</shortName>
    </alternativeName>
    <alternativeName>
        <fullName evidence="10">Thiamine biosynthesis protein ThiC</fullName>
    </alternativeName>
</protein>
<dbReference type="NCBIfam" id="NF009895">
    <property type="entry name" value="PRK13352.1"/>
    <property type="match status" value="1"/>
</dbReference>
<dbReference type="SFLD" id="SFLDF00407">
    <property type="entry name" value="phosphomethylpyrimidine_syntha"/>
    <property type="match status" value="1"/>
</dbReference>